<organism evidence="1 2">
    <name type="scientific">Leptospira kobayashii</name>
    <dbReference type="NCBI Taxonomy" id="1917830"/>
    <lineage>
        <taxon>Bacteria</taxon>
        <taxon>Pseudomonadati</taxon>
        <taxon>Spirochaetota</taxon>
        <taxon>Spirochaetia</taxon>
        <taxon>Leptospirales</taxon>
        <taxon>Leptospiraceae</taxon>
        <taxon>Leptospira</taxon>
    </lineage>
</organism>
<evidence type="ECO:0008006" key="3">
    <source>
        <dbReference type="Google" id="ProtNLM"/>
    </source>
</evidence>
<name>A0ABM7UG16_9LEPT</name>
<dbReference type="EMBL" id="AP025028">
    <property type="protein sequence ID" value="BDA77382.1"/>
    <property type="molecule type" value="Genomic_DNA"/>
</dbReference>
<keyword evidence="2" id="KW-1185">Reference proteome</keyword>
<reference evidence="1 2" key="1">
    <citation type="submission" date="2021-08" db="EMBL/GenBank/DDBJ databases">
        <title>Complete genome sequence of Leptospira kobayashii strain E30.</title>
        <authorList>
            <person name="Nakao R."/>
            <person name="Nakamura S."/>
            <person name="Masuzawa T."/>
            <person name="Koizumi N."/>
        </authorList>
    </citation>
    <scope>NUCLEOTIDE SEQUENCE [LARGE SCALE GENOMIC DNA]</scope>
    <source>
        <strain evidence="1 2">E30</strain>
    </source>
</reference>
<dbReference type="RefSeq" id="WP_109021982.1">
    <property type="nucleotide sequence ID" value="NZ_AP025028.1"/>
</dbReference>
<protein>
    <recommendedName>
        <fullName evidence="3">Ligand-binding SRPBCC domain-containing protein</fullName>
    </recommendedName>
</protein>
<proteinExistence type="predicted"/>
<evidence type="ECO:0000313" key="1">
    <source>
        <dbReference type="EMBL" id="BDA77382.1"/>
    </source>
</evidence>
<gene>
    <name evidence="1" type="ORF">LPTSP3_g03120</name>
</gene>
<evidence type="ECO:0000313" key="2">
    <source>
        <dbReference type="Proteomes" id="UP000245263"/>
    </source>
</evidence>
<accession>A0ABM7UG16</accession>
<dbReference type="Proteomes" id="UP000245263">
    <property type="component" value="Chromosome 1"/>
</dbReference>
<sequence>MIVNVSTELKSDFETIKRSVLLPKLLIYVTTPLIKFTPLDPSHFPVIWKDGEYLVDMKLFGIIPFGKQYIGIQRFHDTIDEFILRDNGHGELIQKWDHWIFIRKTKNENLISYTDRIEIKAGILTPLIWIFGNIFYRWRQHRWRKLISEGLEAL</sequence>